<dbReference type="Proteomes" id="UP001328107">
    <property type="component" value="Unassembled WGS sequence"/>
</dbReference>
<feature type="non-terminal residue" evidence="2">
    <location>
        <position position="93"/>
    </location>
</feature>
<feature type="non-terminal residue" evidence="2">
    <location>
        <position position="1"/>
    </location>
</feature>
<proteinExistence type="predicted"/>
<organism evidence="2 3">
    <name type="scientific">Pristionchus mayeri</name>
    <dbReference type="NCBI Taxonomy" id="1317129"/>
    <lineage>
        <taxon>Eukaryota</taxon>
        <taxon>Metazoa</taxon>
        <taxon>Ecdysozoa</taxon>
        <taxon>Nematoda</taxon>
        <taxon>Chromadorea</taxon>
        <taxon>Rhabditida</taxon>
        <taxon>Rhabditina</taxon>
        <taxon>Diplogasteromorpha</taxon>
        <taxon>Diplogasteroidea</taxon>
        <taxon>Neodiplogasteridae</taxon>
        <taxon>Pristionchus</taxon>
    </lineage>
</organism>
<protein>
    <submittedName>
        <fullName evidence="2">Uncharacterized protein</fullName>
    </submittedName>
</protein>
<keyword evidence="3" id="KW-1185">Reference proteome</keyword>
<feature type="region of interest" description="Disordered" evidence="1">
    <location>
        <begin position="44"/>
        <end position="64"/>
    </location>
</feature>
<sequence length="93" mass="10460">TTWHVLRIRGGTTIRTERDTLRSLASSVKRSGNVRILPFQTQSLKDTRSSGIRSTTRQPGPSPVSIHRQFSSLRVFHSLLFSLDESNLPLAED</sequence>
<reference evidence="3" key="1">
    <citation type="submission" date="2022-10" db="EMBL/GenBank/DDBJ databases">
        <title>Genome assembly of Pristionchus species.</title>
        <authorList>
            <person name="Yoshida K."/>
            <person name="Sommer R.J."/>
        </authorList>
    </citation>
    <scope>NUCLEOTIDE SEQUENCE [LARGE SCALE GENOMIC DNA]</scope>
    <source>
        <strain evidence="3">RS5460</strain>
    </source>
</reference>
<evidence type="ECO:0000313" key="2">
    <source>
        <dbReference type="EMBL" id="GMR47810.1"/>
    </source>
</evidence>
<evidence type="ECO:0000256" key="1">
    <source>
        <dbReference type="SAM" id="MobiDB-lite"/>
    </source>
</evidence>
<dbReference type="AlphaFoldDB" id="A0AAN5CNQ9"/>
<evidence type="ECO:0000313" key="3">
    <source>
        <dbReference type="Proteomes" id="UP001328107"/>
    </source>
</evidence>
<accession>A0AAN5CNQ9</accession>
<comment type="caution">
    <text evidence="2">The sequence shown here is derived from an EMBL/GenBank/DDBJ whole genome shotgun (WGS) entry which is preliminary data.</text>
</comment>
<gene>
    <name evidence="2" type="ORF">PMAYCL1PPCAC_18005</name>
</gene>
<feature type="compositionally biased region" description="Polar residues" evidence="1">
    <location>
        <begin position="44"/>
        <end position="59"/>
    </location>
</feature>
<name>A0AAN5CNQ9_9BILA</name>
<dbReference type="EMBL" id="BTRK01000004">
    <property type="protein sequence ID" value="GMR47810.1"/>
    <property type="molecule type" value="Genomic_DNA"/>
</dbReference>